<evidence type="ECO:0000313" key="3">
    <source>
        <dbReference type="Proteomes" id="UP001597063"/>
    </source>
</evidence>
<sequence>MLLLVWLAAALARLQAAREALAQQAVAQERRRIDDDLRATLGAALAEIAARGERSRDLLARGDRDRLAAEMTRLSEDARATLSAARPHGPRVRDHGLLPRRPGPA</sequence>
<evidence type="ECO:0000256" key="1">
    <source>
        <dbReference type="SAM" id="MobiDB-lite"/>
    </source>
</evidence>
<dbReference type="RefSeq" id="WP_131756475.1">
    <property type="nucleotide sequence ID" value="NZ_CAACUY010000017.1"/>
</dbReference>
<gene>
    <name evidence="2" type="ORF">ACFQZM_34425</name>
</gene>
<name>A0ABW2XTI7_9ACTN</name>
<accession>A0ABW2XTI7</accession>
<evidence type="ECO:0000313" key="2">
    <source>
        <dbReference type="EMBL" id="MFD0689627.1"/>
    </source>
</evidence>
<dbReference type="Proteomes" id="UP001597063">
    <property type="component" value="Unassembled WGS sequence"/>
</dbReference>
<proteinExistence type="predicted"/>
<comment type="caution">
    <text evidence="2">The sequence shown here is derived from an EMBL/GenBank/DDBJ whole genome shotgun (WGS) entry which is preliminary data.</text>
</comment>
<keyword evidence="3" id="KW-1185">Reference proteome</keyword>
<organism evidence="2 3">
    <name type="scientific">Actinomadura fibrosa</name>
    <dbReference type="NCBI Taxonomy" id="111802"/>
    <lineage>
        <taxon>Bacteria</taxon>
        <taxon>Bacillati</taxon>
        <taxon>Actinomycetota</taxon>
        <taxon>Actinomycetes</taxon>
        <taxon>Streptosporangiales</taxon>
        <taxon>Thermomonosporaceae</taxon>
        <taxon>Actinomadura</taxon>
    </lineage>
</organism>
<protein>
    <submittedName>
        <fullName evidence="2">Uncharacterized protein</fullName>
    </submittedName>
</protein>
<dbReference type="EMBL" id="JBHTGP010000018">
    <property type="protein sequence ID" value="MFD0689627.1"/>
    <property type="molecule type" value="Genomic_DNA"/>
</dbReference>
<reference evidence="3" key="1">
    <citation type="journal article" date="2019" name="Int. J. Syst. Evol. Microbiol.">
        <title>The Global Catalogue of Microorganisms (GCM) 10K type strain sequencing project: providing services to taxonomists for standard genome sequencing and annotation.</title>
        <authorList>
            <consortium name="The Broad Institute Genomics Platform"/>
            <consortium name="The Broad Institute Genome Sequencing Center for Infectious Disease"/>
            <person name="Wu L."/>
            <person name="Ma J."/>
        </authorList>
    </citation>
    <scope>NUCLEOTIDE SEQUENCE [LARGE SCALE GENOMIC DNA]</scope>
    <source>
        <strain evidence="3">JCM 9371</strain>
    </source>
</reference>
<feature type="region of interest" description="Disordered" evidence="1">
    <location>
        <begin position="77"/>
        <end position="105"/>
    </location>
</feature>